<protein>
    <submittedName>
        <fullName evidence="3">ATPase RavA stimulator ViaA</fullName>
    </submittedName>
</protein>
<proteinExistence type="predicted"/>
<comment type="caution">
    <text evidence="3">The sequence shown here is derived from an EMBL/GenBank/DDBJ whole genome shotgun (WGS) entry which is preliminary data.</text>
</comment>
<dbReference type="Pfam" id="PF05762">
    <property type="entry name" value="VWA_CoxE"/>
    <property type="match status" value="1"/>
</dbReference>
<dbReference type="SMART" id="SM00327">
    <property type="entry name" value="VWA"/>
    <property type="match status" value="1"/>
</dbReference>
<dbReference type="PANTHER" id="PTHR36846">
    <property type="entry name" value="PROTEIN VIAA"/>
    <property type="match status" value="1"/>
</dbReference>
<sequence>MLEIGMMDLGLLIGEGELAGEMALLLASTPKISEFLKRSPLQGKLLKKRIQHWSEQLGEEMRHKPVPVALEREYRLYQAHRQLPMTELVGRLPALLEALDQYSPFAGDARSLVRQIMAQPTEGLRQLFIEKWRASLVGSLLQLQQQIAEAEREKQRQEIEDQLLANRTLADALDPHQISAGGLWDLAQGSWHKRSLVLVKQYARMLQREPLLAEITALLGRSERDRRTDSLVQPPVPVHELEEVQTDDVPDDLVGVHPASDLMRLLPSEAVMLALPELELEFYRRYLERRLLSYQSRGTLPRQRIMLRSPEQGGQEAQPRGPFIVCVDTSGSMGGYPEECAKALFLALLKVAMDEQRGCYLMLFSTEVATLEITAQTGLDKAERFLSMSFHGGTDLVPCLEKALTQLEQPAFAKADVLVVSDFIAQSLPHALLDRMNLRRRQETRFHAVAMSRHAKQAILRVFDNSWLLDCGLRGRLLRRWQRSPS</sequence>
<feature type="domain" description="VWFA" evidence="2">
    <location>
        <begin position="320"/>
        <end position="483"/>
    </location>
</feature>
<accession>A0A2M8HB58</accession>
<reference evidence="3 4" key="1">
    <citation type="submission" date="2017-11" db="EMBL/GenBank/DDBJ databases">
        <title>Draft genome sequence of environmental isolate Aeromonas lusitania sp. nov. MDC 2473.</title>
        <authorList>
            <person name="Colston S.M."/>
            <person name="Navarro A."/>
            <person name="Martinez-Murcia A.J."/>
            <person name="Graf J."/>
        </authorList>
    </citation>
    <scope>NUCLEOTIDE SEQUENCE [LARGE SCALE GENOMIC DNA]</scope>
    <source>
        <strain evidence="3 4">MDC 2473</strain>
    </source>
</reference>
<dbReference type="SUPFAM" id="SSF53300">
    <property type="entry name" value="vWA-like"/>
    <property type="match status" value="1"/>
</dbReference>
<dbReference type="OrthoDB" id="387240at2"/>
<dbReference type="InterPro" id="IPR008912">
    <property type="entry name" value="Uncharacterised_CoxE"/>
</dbReference>
<dbReference type="EMBL" id="PGCP01000010">
    <property type="protein sequence ID" value="PJC93770.1"/>
    <property type="molecule type" value="Genomic_DNA"/>
</dbReference>
<evidence type="ECO:0000313" key="3">
    <source>
        <dbReference type="EMBL" id="PJC93770.1"/>
    </source>
</evidence>
<gene>
    <name evidence="3" type="ORF">CUC44_07345</name>
</gene>
<evidence type="ECO:0000256" key="1">
    <source>
        <dbReference type="SAM" id="Coils"/>
    </source>
</evidence>
<dbReference type="InterPro" id="IPR036465">
    <property type="entry name" value="vWFA_dom_sf"/>
</dbReference>
<evidence type="ECO:0000259" key="2">
    <source>
        <dbReference type="SMART" id="SM00327"/>
    </source>
</evidence>
<feature type="coiled-coil region" evidence="1">
    <location>
        <begin position="133"/>
        <end position="167"/>
    </location>
</feature>
<dbReference type="Gene3D" id="3.40.50.410">
    <property type="entry name" value="von Willebrand factor, type A domain"/>
    <property type="match status" value="1"/>
</dbReference>
<dbReference type="RefSeq" id="WP_100859324.1">
    <property type="nucleotide sequence ID" value="NZ_PGCP01000010.1"/>
</dbReference>
<dbReference type="InterPro" id="IPR002035">
    <property type="entry name" value="VWF_A"/>
</dbReference>
<organism evidence="3 4">
    <name type="scientific">Aeromonas lusitana</name>
    <dbReference type="NCBI Taxonomy" id="931529"/>
    <lineage>
        <taxon>Bacteria</taxon>
        <taxon>Pseudomonadati</taxon>
        <taxon>Pseudomonadota</taxon>
        <taxon>Gammaproteobacteria</taxon>
        <taxon>Aeromonadales</taxon>
        <taxon>Aeromonadaceae</taxon>
        <taxon>Aeromonas</taxon>
    </lineage>
</organism>
<dbReference type="CDD" id="cd01462">
    <property type="entry name" value="VWA_YIEM_type"/>
    <property type="match status" value="1"/>
</dbReference>
<keyword evidence="1" id="KW-0175">Coiled coil</keyword>
<dbReference type="NCBIfam" id="NF008230">
    <property type="entry name" value="PRK10997.1"/>
    <property type="match status" value="1"/>
</dbReference>
<dbReference type="AlphaFoldDB" id="A0A2M8HB58"/>
<dbReference type="GO" id="GO:0005829">
    <property type="term" value="C:cytosol"/>
    <property type="evidence" value="ECO:0007669"/>
    <property type="project" value="TreeGrafter"/>
</dbReference>
<evidence type="ECO:0000313" key="4">
    <source>
        <dbReference type="Proteomes" id="UP000232060"/>
    </source>
</evidence>
<keyword evidence="4" id="KW-1185">Reference proteome</keyword>
<dbReference type="Proteomes" id="UP000232060">
    <property type="component" value="Unassembled WGS sequence"/>
</dbReference>
<name>A0A2M8HB58_9GAMM</name>
<dbReference type="PANTHER" id="PTHR36846:SF1">
    <property type="entry name" value="PROTEIN VIAA"/>
    <property type="match status" value="1"/>
</dbReference>